<evidence type="ECO:0000313" key="2">
    <source>
        <dbReference type="Proteomes" id="UP001348641"/>
    </source>
</evidence>
<reference evidence="1 2" key="1">
    <citation type="submission" date="2023-07" db="EMBL/GenBank/DDBJ databases">
        <authorList>
            <person name="Girao M."/>
            <person name="Carvalho M.F."/>
        </authorList>
    </citation>
    <scope>NUCLEOTIDE SEQUENCE [LARGE SCALE GENOMIC DNA]</scope>
    <source>
        <strain evidence="1 2">66/93</strain>
    </source>
</reference>
<sequence length="262" mass="29043">MSETAEDARTTMPPQEWQDWGKAFTYTPILNAGGHHMADRPTGTVLLLYNDTRSPCSLHGKQLDGGAWAEGNGTRFGGRYGLPPRTIEPGGGIRIQTVGSDTGGAGGQVIYGFADSYYVLIQWDNRELQKNHYEIGFFTYDYSNDPPTRVPAPDYFRIRGLDWEGRRIELTRDHRFDSDDFGAGDPIVGFTIGLTDMESPGGPLQLGTWPPEDEDQRVAHHKSLGERYGVKGSELRRMWVEEGDVVPAPGVWLGMVYGCIDG</sequence>
<dbReference type="Proteomes" id="UP001348641">
    <property type="component" value="Unassembled WGS sequence"/>
</dbReference>
<name>A0ABU7KYP2_9ACTN</name>
<accession>A0ABU7KYP2</accession>
<organism evidence="1 2">
    <name type="scientific">Nocardiopsis tropica</name>
    <dbReference type="NCBI Taxonomy" id="109330"/>
    <lineage>
        <taxon>Bacteria</taxon>
        <taxon>Bacillati</taxon>
        <taxon>Actinomycetota</taxon>
        <taxon>Actinomycetes</taxon>
        <taxon>Streptosporangiales</taxon>
        <taxon>Nocardiopsidaceae</taxon>
        <taxon>Nocardiopsis</taxon>
    </lineage>
</organism>
<dbReference type="Gene3D" id="2.60.270.50">
    <property type="match status" value="1"/>
</dbReference>
<evidence type="ECO:0000313" key="1">
    <source>
        <dbReference type="EMBL" id="MEE2054384.1"/>
    </source>
</evidence>
<dbReference type="EMBL" id="JAUUCC010000108">
    <property type="protein sequence ID" value="MEE2054384.1"/>
    <property type="molecule type" value="Genomic_DNA"/>
</dbReference>
<protein>
    <submittedName>
        <fullName evidence="1">Uncharacterized protein</fullName>
    </submittedName>
</protein>
<comment type="caution">
    <text evidence="1">The sequence shown here is derived from an EMBL/GenBank/DDBJ whole genome shotgun (WGS) entry which is preliminary data.</text>
</comment>
<proteinExistence type="predicted"/>
<gene>
    <name evidence="1" type="ORF">Q8A49_28185</name>
</gene>
<dbReference type="RefSeq" id="WP_330161233.1">
    <property type="nucleotide sequence ID" value="NZ_BAAAJA010000021.1"/>
</dbReference>